<name>A0A239AKN7_9BACT</name>
<keyword evidence="2" id="KW-1185">Reference proteome</keyword>
<proteinExistence type="predicted"/>
<dbReference type="EMBL" id="FZNS01000013">
    <property type="protein sequence ID" value="SNR96235.1"/>
    <property type="molecule type" value="Genomic_DNA"/>
</dbReference>
<organism evidence="1 2">
    <name type="scientific">Hymenobacter mucosus</name>
    <dbReference type="NCBI Taxonomy" id="1411120"/>
    <lineage>
        <taxon>Bacteria</taxon>
        <taxon>Pseudomonadati</taxon>
        <taxon>Bacteroidota</taxon>
        <taxon>Cytophagia</taxon>
        <taxon>Cytophagales</taxon>
        <taxon>Hymenobacteraceae</taxon>
        <taxon>Hymenobacter</taxon>
    </lineage>
</organism>
<sequence>MLGACQDFVEDLDVDPNSPASADATNTIQGVMLADIVFHEGDVSRTTGMWAGQFTGSDRQYLSTDIYSVTAGTFDDLWATAYVGTITQARLTEATAEAGFNLKLKGVAQILEAHAAGTTTSLWGDIPFREAGQRATFPSPKYDPQAQVYADVQALLDDAIKNLAAGGVIPATQDIFYAGNATKWTALAYSLKARYYLHTKEYAAAKAAAARGISLAANDFVAPHANLSGAQNLYYQFLGNRNGYLTGDNAYAPKLLDPAQKSLIANNRNNAKTDEGARFSYFYEPASTPAAADYELRQGLTATAKEFSDPDASFPLVTYSETQLIIAETSARTGTPVDALAALNRHRAALAVAYPTGKYEPLLLSDIAGGDLLKEILTERYVTLIGQAEAFTDARRTNNIVGIPIKGTGNTTLPQRFLYPQSEVNANANVPNPIPGLFVKTPVNN</sequence>
<dbReference type="SUPFAM" id="SSF48452">
    <property type="entry name" value="TPR-like"/>
    <property type="match status" value="1"/>
</dbReference>
<reference evidence="2" key="1">
    <citation type="submission" date="2017-06" db="EMBL/GenBank/DDBJ databases">
        <authorList>
            <person name="Varghese N."/>
            <person name="Submissions S."/>
        </authorList>
    </citation>
    <scope>NUCLEOTIDE SEQUENCE [LARGE SCALE GENOMIC DNA]</scope>
    <source>
        <strain evidence="2">DSM 28041</strain>
    </source>
</reference>
<evidence type="ECO:0000313" key="2">
    <source>
        <dbReference type="Proteomes" id="UP000198310"/>
    </source>
</evidence>
<dbReference type="Proteomes" id="UP000198310">
    <property type="component" value="Unassembled WGS sequence"/>
</dbReference>
<gene>
    <name evidence="1" type="ORF">SAMN06269173_11365</name>
</gene>
<dbReference type="Gene3D" id="1.25.40.390">
    <property type="match status" value="1"/>
</dbReference>
<protein>
    <submittedName>
        <fullName evidence="1">SusD family protein</fullName>
    </submittedName>
</protein>
<accession>A0A239AKN7</accession>
<dbReference type="InterPro" id="IPR011990">
    <property type="entry name" value="TPR-like_helical_dom_sf"/>
</dbReference>
<dbReference type="Pfam" id="PF12771">
    <property type="entry name" value="SusD-like_2"/>
    <property type="match status" value="1"/>
</dbReference>
<dbReference type="AlphaFoldDB" id="A0A239AKN7"/>
<dbReference type="InterPro" id="IPR041662">
    <property type="entry name" value="SusD-like_2"/>
</dbReference>
<evidence type="ECO:0000313" key="1">
    <source>
        <dbReference type="EMBL" id="SNR96235.1"/>
    </source>
</evidence>